<organism evidence="3">
    <name type="scientific">Onchocerca flexuosa</name>
    <dbReference type="NCBI Taxonomy" id="387005"/>
    <lineage>
        <taxon>Eukaryota</taxon>
        <taxon>Metazoa</taxon>
        <taxon>Ecdysozoa</taxon>
        <taxon>Nematoda</taxon>
        <taxon>Chromadorea</taxon>
        <taxon>Rhabditida</taxon>
        <taxon>Spirurina</taxon>
        <taxon>Spiruromorpha</taxon>
        <taxon>Filarioidea</taxon>
        <taxon>Onchocercidae</taxon>
        <taxon>Onchocerca</taxon>
    </lineage>
</organism>
<accession>A0A183HQL8</accession>
<name>A0A183HQL8_9BILA</name>
<dbReference type="WBParaSite" id="OFLC_0000977901-mRNA-1">
    <property type="protein sequence ID" value="OFLC_0000977901-mRNA-1"/>
    <property type="gene ID" value="OFLC_0000977901"/>
</dbReference>
<dbReference type="Proteomes" id="UP000267606">
    <property type="component" value="Unassembled WGS sequence"/>
</dbReference>
<evidence type="ECO:0000313" key="3">
    <source>
        <dbReference type="WBParaSite" id="OFLC_0000977901-mRNA-1"/>
    </source>
</evidence>
<keyword evidence="2" id="KW-1185">Reference proteome</keyword>
<gene>
    <name evidence="1" type="ORF">OFLC_LOCUS9784</name>
</gene>
<sequence>MQKEDRRLKFHILGSPSTIPKVARNQHRFPLIRIHKKPIGIIRWM</sequence>
<dbReference type="EMBL" id="UZAJ01012364">
    <property type="protein sequence ID" value="VDO63235.1"/>
    <property type="molecule type" value="Genomic_DNA"/>
</dbReference>
<evidence type="ECO:0000313" key="2">
    <source>
        <dbReference type="Proteomes" id="UP000267606"/>
    </source>
</evidence>
<reference evidence="1 2" key="2">
    <citation type="submission" date="2018-11" db="EMBL/GenBank/DDBJ databases">
        <authorList>
            <consortium name="Pathogen Informatics"/>
        </authorList>
    </citation>
    <scope>NUCLEOTIDE SEQUENCE [LARGE SCALE GENOMIC DNA]</scope>
</reference>
<proteinExistence type="predicted"/>
<dbReference type="AlphaFoldDB" id="A0A183HQL8"/>
<protein>
    <submittedName>
        <fullName evidence="1 3">Uncharacterized protein</fullName>
    </submittedName>
</protein>
<evidence type="ECO:0000313" key="1">
    <source>
        <dbReference type="EMBL" id="VDO63235.1"/>
    </source>
</evidence>
<reference evidence="3" key="1">
    <citation type="submission" date="2016-06" db="UniProtKB">
        <authorList>
            <consortium name="WormBaseParasite"/>
        </authorList>
    </citation>
    <scope>IDENTIFICATION</scope>
</reference>